<dbReference type="Gene3D" id="3.30.70.990">
    <property type="entry name" value="YajQ-like, domain 2"/>
    <property type="match status" value="1"/>
</dbReference>
<dbReference type="PANTHER" id="PTHR30476">
    <property type="entry name" value="UPF0234 PROTEIN YAJQ"/>
    <property type="match status" value="1"/>
</dbReference>
<dbReference type="HAMAP" id="MF_00632">
    <property type="entry name" value="UPF0234"/>
    <property type="match status" value="1"/>
</dbReference>
<dbReference type="OrthoDB" id="9801447at2"/>
<gene>
    <name evidence="4" type="ORF">DUE52_13785</name>
</gene>
<name>A0A368JPN2_9BACT</name>
<protein>
    <recommendedName>
        <fullName evidence="3">Nucleotide-binding protein DUE52_13785</fullName>
    </recommendedName>
</protein>
<keyword evidence="1 3" id="KW-0547">Nucleotide-binding</keyword>
<dbReference type="InterPro" id="IPR035570">
    <property type="entry name" value="UPF0234_N"/>
</dbReference>
<dbReference type="CDD" id="cd11740">
    <property type="entry name" value="YajQ_like"/>
    <property type="match status" value="1"/>
</dbReference>
<evidence type="ECO:0000313" key="4">
    <source>
        <dbReference type="EMBL" id="RCR68956.1"/>
    </source>
</evidence>
<dbReference type="InterPro" id="IPR007551">
    <property type="entry name" value="YajQ/Smlt4090-like"/>
</dbReference>
<dbReference type="SUPFAM" id="SSF89963">
    <property type="entry name" value="YajQ-like"/>
    <property type="match status" value="2"/>
</dbReference>
<evidence type="ECO:0000256" key="2">
    <source>
        <dbReference type="ARBA" id="ARBA00093450"/>
    </source>
</evidence>
<dbReference type="AlphaFoldDB" id="A0A368JPN2"/>
<dbReference type="Proteomes" id="UP000253383">
    <property type="component" value="Unassembled WGS sequence"/>
</dbReference>
<dbReference type="NCBIfam" id="NF003819">
    <property type="entry name" value="PRK05412.1"/>
    <property type="match status" value="1"/>
</dbReference>
<dbReference type="GO" id="GO:0005829">
    <property type="term" value="C:cytosol"/>
    <property type="evidence" value="ECO:0007669"/>
    <property type="project" value="TreeGrafter"/>
</dbReference>
<comment type="similarity">
    <text evidence="2 3">Belongs to the YajQ family.</text>
</comment>
<dbReference type="Gene3D" id="3.30.70.860">
    <property type="match status" value="1"/>
</dbReference>
<dbReference type="Pfam" id="PF04461">
    <property type="entry name" value="YajQ"/>
    <property type="match status" value="1"/>
</dbReference>
<organism evidence="4 5">
    <name type="scientific">Larkinella punicea</name>
    <dbReference type="NCBI Taxonomy" id="2315727"/>
    <lineage>
        <taxon>Bacteria</taxon>
        <taxon>Pseudomonadati</taxon>
        <taxon>Bacteroidota</taxon>
        <taxon>Cytophagia</taxon>
        <taxon>Cytophagales</taxon>
        <taxon>Spirosomataceae</taxon>
        <taxon>Larkinella</taxon>
    </lineage>
</organism>
<proteinExistence type="inferred from homology"/>
<evidence type="ECO:0000313" key="5">
    <source>
        <dbReference type="Proteomes" id="UP000253383"/>
    </source>
</evidence>
<dbReference type="PANTHER" id="PTHR30476:SF0">
    <property type="entry name" value="UPF0234 PROTEIN YAJQ"/>
    <property type="match status" value="1"/>
</dbReference>
<accession>A0A368JPN2</accession>
<dbReference type="InterPro" id="IPR036183">
    <property type="entry name" value="YajQ-like_sf"/>
</dbReference>
<dbReference type="RefSeq" id="WP_114406595.1">
    <property type="nucleotide sequence ID" value="NZ_QOWE01000010.1"/>
</dbReference>
<dbReference type="EMBL" id="QOWE01000010">
    <property type="protein sequence ID" value="RCR68956.1"/>
    <property type="molecule type" value="Genomic_DNA"/>
</dbReference>
<keyword evidence="5" id="KW-1185">Reference proteome</keyword>
<comment type="caution">
    <text evidence="4">The sequence shown here is derived from an EMBL/GenBank/DDBJ whole genome shotgun (WGS) entry which is preliminary data.</text>
</comment>
<evidence type="ECO:0000256" key="3">
    <source>
        <dbReference type="HAMAP-Rule" id="MF_00632"/>
    </source>
</evidence>
<sequence length="163" mass="18550">MASFDIVSKVDLQTLDNAINVAIKEIANRYDLRNSKTSVELNKKDLTVKIDTDNDMSLKSVEDILLTRVIKQGVDGRSLDFTAEPHQSGNRLRHELKVRQGLDKDQQRKILKLIKESFPKLTAQAMDDQVRVTSKKIDDLQAVIGMLRRAELEISLQFVNMKS</sequence>
<dbReference type="InterPro" id="IPR035571">
    <property type="entry name" value="UPF0234-like_C"/>
</dbReference>
<evidence type="ECO:0000256" key="1">
    <source>
        <dbReference type="ARBA" id="ARBA00022741"/>
    </source>
</evidence>
<comment type="function">
    <text evidence="3">Nucleotide-binding protein.</text>
</comment>
<dbReference type="GO" id="GO:0000166">
    <property type="term" value="F:nucleotide binding"/>
    <property type="evidence" value="ECO:0007669"/>
    <property type="project" value="UniProtKB-UniRule"/>
</dbReference>
<reference evidence="4 5" key="1">
    <citation type="submission" date="2018-07" db="EMBL/GenBank/DDBJ databases">
        <title>Genome analysis of Larkinella rosea.</title>
        <authorList>
            <person name="Zhou Z."/>
            <person name="Wang G."/>
        </authorList>
    </citation>
    <scope>NUCLEOTIDE SEQUENCE [LARGE SCALE GENOMIC DNA]</scope>
    <source>
        <strain evidence="5">zzj9</strain>
    </source>
</reference>